<gene>
    <name evidence="7" type="ORF">BOX15_Mlig002999g1</name>
</gene>
<dbReference type="Gene3D" id="4.10.400.10">
    <property type="entry name" value="Low-density Lipoprotein Receptor"/>
    <property type="match status" value="2"/>
</dbReference>
<evidence type="ECO:0000256" key="1">
    <source>
        <dbReference type="ARBA" id="ARBA00022737"/>
    </source>
</evidence>
<dbReference type="InterPro" id="IPR002172">
    <property type="entry name" value="LDrepeatLR_classA_rpt"/>
</dbReference>
<sequence length="353" mass="37779">MRLPKLLPLLLIGGLATLNVAIADELNCGVNLLYETDQTVIASHRLYGRKSYQPNSVCRYIIRAWSPDYRIEITSVSFDLEYTSECTGDSLTVYSGGNDSSPVLGRFCGSLDWSVLTQSSFVALVFSSDAYLEKGGFQLRYRFVSKDEYQKRIACPNGYLACNSGNGCYPSKWKCDGIKDCKDGSDEQFCTSTLTCPSGQVACKDNSKCIFSGWWCDGFRDCGDGSDETSCSGGGNTGGNTGGGTGGSTGGSTGEALEAAQVAGHHLRAVARQPSRQTKLASWAARRLSRTAGPGWCRCVSSAATSAAAASTTLTGSSRPRTASRTTCRRRCGALTRDDTAGTALRRRCRDAR</sequence>
<evidence type="ECO:0000313" key="7">
    <source>
        <dbReference type="EMBL" id="PAA56791.1"/>
    </source>
</evidence>
<feature type="chain" id="PRO_5012334193" description="CUB domain-containing protein" evidence="5">
    <location>
        <begin position="24"/>
        <end position="353"/>
    </location>
</feature>
<accession>A0A267E5F5</accession>
<dbReference type="Gene3D" id="2.60.120.290">
    <property type="entry name" value="Spermadhesin, CUB domain"/>
    <property type="match status" value="1"/>
</dbReference>
<dbReference type="SUPFAM" id="SSF49854">
    <property type="entry name" value="Spermadhesin, CUB domain"/>
    <property type="match status" value="1"/>
</dbReference>
<dbReference type="STRING" id="282301.A0A267E5F5"/>
<feature type="disulfide bond" evidence="3">
    <location>
        <begin position="175"/>
        <end position="190"/>
    </location>
</feature>
<dbReference type="PANTHER" id="PTHR24251:SF46">
    <property type="entry name" value="METALLOENDOPEPTIDASE"/>
    <property type="match status" value="1"/>
</dbReference>
<evidence type="ECO:0000256" key="2">
    <source>
        <dbReference type="ARBA" id="ARBA00023157"/>
    </source>
</evidence>
<keyword evidence="5" id="KW-0732">Signal</keyword>
<dbReference type="CDD" id="cd00112">
    <property type="entry name" value="LDLa"/>
    <property type="match status" value="2"/>
</dbReference>
<organism evidence="7 8">
    <name type="scientific">Macrostomum lignano</name>
    <dbReference type="NCBI Taxonomy" id="282301"/>
    <lineage>
        <taxon>Eukaryota</taxon>
        <taxon>Metazoa</taxon>
        <taxon>Spiralia</taxon>
        <taxon>Lophotrochozoa</taxon>
        <taxon>Platyhelminthes</taxon>
        <taxon>Rhabditophora</taxon>
        <taxon>Macrostomorpha</taxon>
        <taxon>Macrostomida</taxon>
        <taxon>Macrostomidae</taxon>
        <taxon>Macrostomum</taxon>
    </lineage>
</organism>
<protein>
    <recommendedName>
        <fullName evidence="6">CUB domain-containing protein</fullName>
    </recommendedName>
</protein>
<dbReference type="SMART" id="SM00042">
    <property type="entry name" value="CUB"/>
    <property type="match status" value="1"/>
</dbReference>
<dbReference type="AlphaFoldDB" id="A0A267E5F5"/>
<dbReference type="PROSITE" id="PS01180">
    <property type="entry name" value="CUB"/>
    <property type="match status" value="1"/>
</dbReference>
<feature type="disulfide bond" evidence="3">
    <location>
        <begin position="216"/>
        <end position="231"/>
    </location>
</feature>
<evidence type="ECO:0000259" key="6">
    <source>
        <dbReference type="PROSITE" id="PS01180"/>
    </source>
</evidence>
<dbReference type="InterPro" id="IPR023415">
    <property type="entry name" value="LDLR_class-A_CS"/>
</dbReference>
<name>A0A267E5F5_9PLAT</name>
<dbReference type="InterPro" id="IPR036055">
    <property type="entry name" value="LDL_receptor-like_sf"/>
</dbReference>
<comment type="caution">
    <text evidence="7">The sequence shown here is derived from an EMBL/GenBank/DDBJ whole genome shotgun (WGS) entry which is preliminary data.</text>
</comment>
<feature type="domain" description="CUB" evidence="6">
    <location>
        <begin position="28"/>
        <end position="144"/>
    </location>
</feature>
<dbReference type="Pfam" id="PF00431">
    <property type="entry name" value="CUB"/>
    <property type="match status" value="1"/>
</dbReference>
<dbReference type="PROSITE" id="PS50068">
    <property type="entry name" value="LDLRA_2"/>
    <property type="match status" value="2"/>
</dbReference>
<dbReference type="CDD" id="cd00041">
    <property type="entry name" value="CUB"/>
    <property type="match status" value="1"/>
</dbReference>
<reference evidence="7 8" key="1">
    <citation type="submission" date="2017-06" db="EMBL/GenBank/DDBJ databases">
        <title>A platform for efficient transgenesis in Macrostomum lignano, a flatworm model organism for stem cell research.</title>
        <authorList>
            <person name="Berezikov E."/>
        </authorList>
    </citation>
    <scope>NUCLEOTIDE SEQUENCE [LARGE SCALE GENOMIC DNA]</scope>
    <source>
        <strain evidence="7">DV1</strain>
        <tissue evidence="7">Whole organism</tissue>
    </source>
</reference>
<dbReference type="OrthoDB" id="10059102at2759"/>
<feature type="region of interest" description="Disordered" evidence="4">
    <location>
        <begin position="233"/>
        <end position="254"/>
    </location>
</feature>
<dbReference type="PRINTS" id="PR00261">
    <property type="entry name" value="LDLRECEPTOR"/>
</dbReference>
<dbReference type="PANTHER" id="PTHR24251">
    <property type="entry name" value="OVOCHYMASE-RELATED"/>
    <property type="match status" value="1"/>
</dbReference>
<dbReference type="SMART" id="SM00192">
    <property type="entry name" value="LDLa"/>
    <property type="match status" value="2"/>
</dbReference>
<evidence type="ECO:0000313" key="8">
    <source>
        <dbReference type="Proteomes" id="UP000215902"/>
    </source>
</evidence>
<proteinExistence type="predicted"/>
<dbReference type="InterPro" id="IPR035914">
    <property type="entry name" value="Sperma_CUB_dom_sf"/>
</dbReference>
<dbReference type="SUPFAM" id="SSF57424">
    <property type="entry name" value="LDL receptor-like module"/>
    <property type="match status" value="2"/>
</dbReference>
<feature type="signal peptide" evidence="5">
    <location>
        <begin position="1"/>
        <end position="23"/>
    </location>
</feature>
<feature type="compositionally biased region" description="Gly residues" evidence="4">
    <location>
        <begin position="233"/>
        <end position="253"/>
    </location>
</feature>
<evidence type="ECO:0000256" key="4">
    <source>
        <dbReference type="SAM" id="MobiDB-lite"/>
    </source>
</evidence>
<keyword evidence="8" id="KW-1185">Reference proteome</keyword>
<keyword evidence="1" id="KW-0677">Repeat</keyword>
<dbReference type="EMBL" id="NIVC01002573">
    <property type="protein sequence ID" value="PAA56791.1"/>
    <property type="molecule type" value="Genomic_DNA"/>
</dbReference>
<dbReference type="InterPro" id="IPR000859">
    <property type="entry name" value="CUB_dom"/>
</dbReference>
<keyword evidence="2 3" id="KW-1015">Disulfide bond</keyword>
<dbReference type="PROSITE" id="PS01209">
    <property type="entry name" value="LDLRA_1"/>
    <property type="match status" value="1"/>
</dbReference>
<dbReference type="Proteomes" id="UP000215902">
    <property type="component" value="Unassembled WGS sequence"/>
</dbReference>
<evidence type="ECO:0000256" key="5">
    <source>
        <dbReference type="SAM" id="SignalP"/>
    </source>
</evidence>
<comment type="caution">
    <text evidence="3">Lacks conserved residue(s) required for the propagation of feature annotation.</text>
</comment>
<evidence type="ECO:0000256" key="3">
    <source>
        <dbReference type="PROSITE-ProRule" id="PRU00124"/>
    </source>
</evidence>
<dbReference type="Pfam" id="PF00057">
    <property type="entry name" value="Ldl_recept_a"/>
    <property type="match status" value="2"/>
</dbReference>